<evidence type="ECO:0000259" key="3">
    <source>
        <dbReference type="PROSITE" id="PS50240"/>
    </source>
</evidence>
<dbReference type="InterPro" id="IPR009003">
    <property type="entry name" value="Peptidase_S1_PA"/>
</dbReference>
<dbReference type="InterPro" id="IPR018114">
    <property type="entry name" value="TRYPSIN_HIS"/>
</dbReference>
<organism evidence="4 5">
    <name type="scientific">Leptotrombidium deliense</name>
    <dbReference type="NCBI Taxonomy" id="299467"/>
    <lineage>
        <taxon>Eukaryota</taxon>
        <taxon>Metazoa</taxon>
        <taxon>Ecdysozoa</taxon>
        <taxon>Arthropoda</taxon>
        <taxon>Chelicerata</taxon>
        <taxon>Arachnida</taxon>
        <taxon>Acari</taxon>
        <taxon>Acariformes</taxon>
        <taxon>Trombidiformes</taxon>
        <taxon>Prostigmata</taxon>
        <taxon>Anystina</taxon>
        <taxon>Parasitengona</taxon>
        <taxon>Trombiculoidea</taxon>
        <taxon>Trombiculidae</taxon>
        <taxon>Leptotrombidium</taxon>
    </lineage>
</organism>
<feature type="region of interest" description="Disordered" evidence="2">
    <location>
        <begin position="33"/>
        <end position="67"/>
    </location>
</feature>
<comment type="caution">
    <text evidence="4">The sequence shown here is derived from an EMBL/GenBank/DDBJ whole genome shotgun (WGS) entry which is preliminary data.</text>
</comment>
<dbReference type="PROSITE" id="PS00134">
    <property type="entry name" value="TRYPSIN_HIS"/>
    <property type="match status" value="1"/>
</dbReference>
<dbReference type="InterPro" id="IPR043504">
    <property type="entry name" value="Peptidase_S1_PA_chymotrypsin"/>
</dbReference>
<dbReference type="Proteomes" id="UP000288716">
    <property type="component" value="Unassembled WGS sequence"/>
</dbReference>
<evidence type="ECO:0000256" key="2">
    <source>
        <dbReference type="SAM" id="MobiDB-lite"/>
    </source>
</evidence>
<dbReference type="InterPro" id="IPR001254">
    <property type="entry name" value="Trypsin_dom"/>
</dbReference>
<name>A0A443S3H3_9ACAR</name>
<evidence type="ECO:0000313" key="4">
    <source>
        <dbReference type="EMBL" id="RWS22086.1"/>
    </source>
</evidence>
<dbReference type="VEuPathDB" id="VectorBase:LDEU009954"/>
<accession>A0A443S3H3</accession>
<gene>
    <name evidence="4" type="ORF">B4U80_06445</name>
</gene>
<keyword evidence="1" id="KW-1015">Disulfide bond</keyword>
<protein>
    <submittedName>
        <fullName evidence="4">Serine proteinase stubble-like protein</fullName>
    </submittedName>
</protein>
<dbReference type="PROSITE" id="PS50240">
    <property type="entry name" value="TRYPSIN_DOM"/>
    <property type="match status" value="1"/>
</dbReference>
<feature type="compositionally biased region" description="Basic and acidic residues" evidence="2">
    <location>
        <begin position="41"/>
        <end position="53"/>
    </location>
</feature>
<dbReference type="STRING" id="299467.A0A443S3H3"/>
<dbReference type="SUPFAM" id="SSF50494">
    <property type="entry name" value="Trypsin-like serine proteases"/>
    <property type="match status" value="1"/>
</dbReference>
<dbReference type="PANTHER" id="PTHR24252:SF7">
    <property type="entry name" value="HYALIN"/>
    <property type="match status" value="1"/>
</dbReference>
<dbReference type="AlphaFoldDB" id="A0A443S3H3"/>
<evidence type="ECO:0000256" key="1">
    <source>
        <dbReference type="ARBA" id="ARBA00023157"/>
    </source>
</evidence>
<dbReference type="Gene3D" id="2.40.10.10">
    <property type="entry name" value="Trypsin-like serine proteases"/>
    <property type="match status" value="1"/>
</dbReference>
<dbReference type="OrthoDB" id="531708at2759"/>
<dbReference type="GO" id="GO:0004252">
    <property type="term" value="F:serine-type endopeptidase activity"/>
    <property type="evidence" value="ECO:0007669"/>
    <property type="project" value="InterPro"/>
</dbReference>
<feature type="domain" description="Peptidase S1" evidence="3">
    <location>
        <begin position="78"/>
        <end position="126"/>
    </location>
</feature>
<reference evidence="4 5" key="1">
    <citation type="journal article" date="2018" name="Gigascience">
        <title>Genomes of trombidid mites reveal novel predicted allergens and laterally-transferred genes associated with secondary metabolism.</title>
        <authorList>
            <person name="Dong X."/>
            <person name="Chaisiri K."/>
            <person name="Xia D."/>
            <person name="Armstrong S.D."/>
            <person name="Fang Y."/>
            <person name="Donnelly M.J."/>
            <person name="Kadowaki T."/>
            <person name="McGarry J.W."/>
            <person name="Darby A.C."/>
            <person name="Makepeace B.L."/>
        </authorList>
    </citation>
    <scope>NUCLEOTIDE SEQUENCE [LARGE SCALE GENOMIC DNA]</scope>
    <source>
        <strain evidence="4">UoL-UT</strain>
    </source>
</reference>
<dbReference type="PANTHER" id="PTHR24252">
    <property type="entry name" value="ACROSIN-RELATED"/>
    <property type="match status" value="1"/>
</dbReference>
<dbReference type="EMBL" id="NCKV01009874">
    <property type="protein sequence ID" value="RWS22086.1"/>
    <property type="molecule type" value="Genomic_DNA"/>
</dbReference>
<evidence type="ECO:0000313" key="5">
    <source>
        <dbReference type="Proteomes" id="UP000288716"/>
    </source>
</evidence>
<proteinExistence type="predicted"/>
<dbReference type="GO" id="GO:0006508">
    <property type="term" value="P:proteolysis"/>
    <property type="evidence" value="ECO:0007669"/>
    <property type="project" value="InterPro"/>
</dbReference>
<keyword evidence="5" id="KW-1185">Reference proteome</keyword>
<sequence length="126" mass="14425">MFLSVQQTNNRIEQKFKNRNQFKWIVDDEDEPWVWGGSEQQGKKHDSNDEAKAEQQPNTKKHNKECGTSPAVKIHERIVGGREAYIGEFPWQVAITRKVFTGYVFHCGGAILNGNWIVTAAHCIIL</sequence>
<dbReference type="Pfam" id="PF00089">
    <property type="entry name" value="Trypsin"/>
    <property type="match status" value="1"/>
</dbReference>